<dbReference type="PANTHER" id="PTHR12427">
    <property type="entry name" value="ATP SYNTHASE E CHAIN, MITOCHONDRIAL"/>
    <property type="match status" value="1"/>
</dbReference>
<comment type="function">
    <text evidence="12 15">Subunit e, of the mitochondrial membrane ATP synthase complex (F(1)F(0) ATP synthase or Complex V) that produces ATP from ADP in the presence of a proton gradient across the membrane which is generated by electron transport complexes of the respiratory chain. ATP synthase complex consist of a soluble F(1) head domain - the catalytic core - and a membrane F(1) domain - the membrane proton channel. These two domains are linked by a central stalk rotating inside the F(1) region and a stationary peripheral stalk. During catalysis, ATP synthesis in the catalytic domain of F(1) is coupled via a rotary mechanism of the central stalk subunits to proton translocation. In vivo, can only synthesize ATP although its ATP hydrolase activity can be activated artificially in vitro. Part of the complex F(0) domain.</text>
</comment>
<keyword evidence="10" id="KW-0472">Membrane</keyword>
<comment type="subcellular location">
    <subcellularLocation>
        <location evidence="1 15">Mitochondrion inner membrane</location>
    </subcellularLocation>
</comment>
<evidence type="ECO:0000256" key="9">
    <source>
        <dbReference type="ARBA" id="ARBA00023128"/>
    </source>
</evidence>
<dbReference type="GO" id="GO:0045259">
    <property type="term" value="C:proton-transporting ATP synthase complex"/>
    <property type="evidence" value="ECO:0007669"/>
    <property type="project" value="UniProtKB-UniRule"/>
</dbReference>
<evidence type="ECO:0000313" key="16">
    <source>
        <dbReference type="EMBL" id="CAH2105316.1"/>
    </source>
</evidence>
<dbReference type="PANTHER" id="PTHR12427:SF1">
    <property type="entry name" value="ATP SYNTHASE SUBUNIT E, MITOCHONDRIAL"/>
    <property type="match status" value="1"/>
</dbReference>
<sequence>MSLPYGPPVPVSPLIRGLRFSFLLAGIVYGRMKQKVYESKEAAWREEEAERKIIRDRELAILKAKIAAEEKETVRLLETGELFK</sequence>
<dbReference type="Proteomes" id="UP001153954">
    <property type="component" value="Unassembled WGS sequence"/>
</dbReference>
<evidence type="ECO:0000256" key="6">
    <source>
        <dbReference type="ARBA" id="ARBA00022792"/>
    </source>
</evidence>
<evidence type="ECO:0000256" key="14">
    <source>
        <dbReference type="ARBA" id="ARBA00074682"/>
    </source>
</evidence>
<protein>
    <recommendedName>
        <fullName evidence="14 15">ATP synthase F(0) complex subunit e, mitochondrial</fullName>
    </recommendedName>
</protein>
<comment type="caution">
    <text evidence="16">The sequence shown here is derived from an EMBL/GenBank/DDBJ whole genome shotgun (WGS) entry which is preliminary data.</text>
</comment>
<dbReference type="GO" id="GO:0015986">
    <property type="term" value="P:proton motive force-driven ATP synthesis"/>
    <property type="evidence" value="ECO:0007669"/>
    <property type="project" value="InterPro"/>
</dbReference>
<evidence type="ECO:0000256" key="10">
    <source>
        <dbReference type="ARBA" id="ARBA00023136"/>
    </source>
</evidence>
<keyword evidence="6 15" id="KW-0999">Mitochondrion inner membrane</keyword>
<keyword evidence="5 15" id="KW-0375">Hydrogen ion transport</keyword>
<name>A0AAU9V528_EUPED</name>
<comment type="similarity">
    <text evidence="2 15">Belongs to the ATPase e subunit family.</text>
</comment>
<evidence type="ECO:0000256" key="8">
    <source>
        <dbReference type="ARBA" id="ARBA00023065"/>
    </source>
</evidence>
<proteinExistence type="inferred from homology"/>
<evidence type="ECO:0000256" key="12">
    <source>
        <dbReference type="ARBA" id="ARBA00057306"/>
    </source>
</evidence>
<dbReference type="GO" id="GO:0005743">
    <property type="term" value="C:mitochondrial inner membrane"/>
    <property type="evidence" value="ECO:0007669"/>
    <property type="project" value="UniProtKB-SubCell"/>
</dbReference>
<evidence type="ECO:0000256" key="7">
    <source>
        <dbReference type="ARBA" id="ARBA00022990"/>
    </source>
</evidence>
<dbReference type="Pfam" id="PF05680">
    <property type="entry name" value="ATP-synt_E"/>
    <property type="match status" value="1"/>
</dbReference>
<dbReference type="InterPro" id="IPR008386">
    <property type="entry name" value="ATP_synth_F0_esu_mt"/>
</dbReference>
<evidence type="ECO:0000256" key="4">
    <source>
        <dbReference type="ARBA" id="ARBA00022547"/>
    </source>
</evidence>
<dbReference type="GO" id="GO:0015078">
    <property type="term" value="F:proton transmembrane transporter activity"/>
    <property type="evidence" value="ECO:0007669"/>
    <property type="project" value="InterPro"/>
</dbReference>
<evidence type="ECO:0000256" key="3">
    <source>
        <dbReference type="ARBA" id="ARBA00022448"/>
    </source>
</evidence>
<keyword evidence="7" id="KW-0007">Acetylation</keyword>
<keyword evidence="8 15" id="KW-0406">Ion transport</keyword>
<accession>A0AAU9V528</accession>
<keyword evidence="3 15" id="KW-0813">Transport</keyword>
<keyword evidence="4 15" id="KW-0138">CF(0)</keyword>
<dbReference type="EMBL" id="CAKOGL010000028">
    <property type="protein sequence ID" value="CAH2105316.1"/>
    <property type="molecule type" value="Genomic_DNA"/>
</dbReference>
<organism evidence="16 17">
    <name type="scientific">Euphydryas editha</name>
    <name type="common">Edith's checkerspot</name>
    <dbReference type="NCBI Taxonomy" id="104508"/>
    <lineage>
        <taxon>Eukaryota</taxon>
        <taxon>Metazoa</taxon>
        <taxon>Ecdysozoa</taxon>
        <taxon>Arthropoda</taxon>
        <taxon>Hexapoda</taxon>
        <taxon>Insecta</taxon>
        <taxon>Pterygota</taxon>
        <taxon>Neoptera</taxon>
        <taxon>Endopterygota</taxon>
        <taxon>Lepidoptera</taxon>
        <taxon>Glossata</taxon>
        <taxon>Ditrysia</taxon>
        <taxon>Papilionoidea</taxon>
        <taxon>Nymphalidae</taxon>
        <taxon>Nymphalinae</taxon>
        <taxon>Euphydryas</taxon>
    </lineage>
</organism>
<keyword evidence="17" id="KW-1185">Reference proteome</keyword>
<keyword evidence="11 15" id="KW-0066">ATP synthesis</keyword>
<reference evidence="16" key="1">
    <citation type="submission" date="2022-03" db="EMBL/GenBank/DDBJ databases">
        <authorList>
            <person name="Tunstrom K."/>
        </authorList>
    </citation>
    <scope>NUCLEOTIDE SEQUENCE</scope>
</reference>
<evidence type="ECO:0000256" key="1">
    <source>
        <dbReference type="ARBA" id="ARBA00004273"/>
    </source>
</evidence>
<evidence type="ECO:0000313" key="17">
    <source>
        <dbReference type="Proteomes" id="UP001153954"/>
    </source>
</evidence>
<gene>
    <name evidence="16" type="ORF">EEDITHA_LOCUS19588</name>
</gene>
<evidence type="ECO:0000256" key="2">
    <source>
        <dbReference type="ARBA" id="ARBA00007333"/>
    </source>
</evidence>
<evidence type="ECO:0000256" key="13">
    <source>
        <dbReference type="ARBA" id="ARBA00064647"/>
    </source>
</evidence>
<comment type="subunit">
    <text evidence="13">Component of the ATP synthase complex composed at least of ATP5F1A/subunit alpha, ATP5F1B/subunit beta, ATP5MC1/subunit c (homooctomer), MT-ATP6/subunit a, MT-ATP8/subunit 8, ATP5ME/subunit e, ATP5MF/subunit f, ATP5MG/subunit g, ATP5MK/subunit k, ATP5MJ/subunit j, ATP5F1C/subunit gamma, ATP5F1D/subunit delta, ATP5F1E/subunit epsilon, ATP5PF/subunit F6, ATP5PB/subunit b, ATP5PD/subunit d, ATP5PO/subunit OSCP. ATP synthase complex consists of a soluble F(1) head domain (subunits alpha(3) and beta(3)) - the catalytic core - and a membrane F(0) domain - the membrane proton channel (subunits c, a, 8, e, f, g, k and j). These two domains are linked by a central stalk (subunits gamma, delta, and epsilon) rotating inside the F1 region and a stationary peripheral stalk (subunits F6, b, d, and OSCP).</text>
</comment>
<keyword evidence="9 15" id="KW-0496">Mitochondrion</keyword>
<comment type="subunit">
    <text evidence="15">F-type ATPases have 2 components, CF(1) - the catalytic core - and CF(0) - the membrane proton channel. CF(1) and CF(0) have multiple subunits.</text>
</comment>
<evidence type="ECO:0000256" key="5">
    <source>
        <dbReference type="ARBA" id="ARBA00022781"/>
    </source>
</evidence>
<evidence type="ECO:0000256" key="11">
    <source>
        <dbReference type="ARBA" id="ARBA00023310"/>
    </source>
</evidence>
<evidence type="ECO:0000256" key="15">
    <source>
        <dbReference type="RuleBase" id="RU367005"/>
    </source>
</evidence>
<dbReference type="AlphaFoldDB" id="A0AAU9V528"/>